<organism evidence="2 3">
    <name type="scientific">Peptoniphilus lacrimalis</name>
    <dbReference type="NCBI Taxonomy" id="33031"/>
    <lineage>
        <taxon>Bacteria</taxon>
        <taxon>Bacillati</taxon>
        <taxon>Bacillota</taxon>
        <taxon>Tissierellia</taxon>
        <taxon>Tissierellales</taxon>
        <taxon>Peptoniphilaceae</taxon>
        <taxon>Peptoniphilus</taxon>
    </lineage>
</organism>
<evidence type="ECO:0008006" key="4">
    <source>
        <dbReference type="Google" id="ProtNLM"/>
    </source>
</evidence>
<dbReference type="STRING" id="1122949.GCA_000378725_00572"/>
<protein>
    <recommendedName>
        <fullName evidence="4">Lipoprotein</fullName>
    </recommendedName>
</protein>
<proteinExistence type="predicted"/>
<accession>A0A379C456</accession>
<dbReference type="EMBL" id="UGSZ01000001">
    <property type="protein sequence ID" value="SUB57014.1"/>
    <property type="molecule type" value="Genomic_DNA"/>
</dbReference>
<feature type="chain" id="PRO_5038399061" description="Lipoprotein" evidence="1">
    <location>
        <begin position="21"/>
        <end position="168"/>
    </location>
</feature>
<sequence>MKGKLLISVLALSLFLSACGKKNESKDSNVKIGSSTNKVVVNSNASSNKESEDSKESANTPITSAFDKEFVDNLIENSNYISRVRIQNSSTNGLESNFLTDYVGDLSNVEIELPKSLIPNKEYIIFYKDGDNGKIEPTRGNDSFIEIKDENDSNLIYLNEKFVTTGSN</sequence>
<evidence type="ECO:0000313" key="3">
    <source>
        <dbReference type="Proteomes" id="UP000255517"/>
    </source>
</evidence>
<keyword evidence="1" id="KW-0732">Signal</keyword>
<dbReference type="Proteomes" id="UP000255517">
    <property type="component" value="Unassembled WGS sequence"/>
</dbReference>
<dbReference type="AlphaFoldDB" id="A0A379C456"/>
<evidence type="ECO:0000313" key="2">
    <source>
        <dbReference type="EMBL" id="SUB57014.1"/>
    </source>
</evidence>
<dbReference type="PROSITE" id="PS51257">
    <property type="entry name" value="PROKAR_LIPOPROTEIN"/>
    <property type="match status" value="1"/>
</dbReference>
<evidence type="ECO:0000256" key="1">
    <source>
        <dbReference type="SAM" id="SignalP"/>
    </source>
</evidence>
<name>A0A379C456_9FIRM</name>
<dbReference type="OrthoDB" id="1697453at2"/>
<dbReference type="RefSeq" id="WP_004824472.1">
    <property type="nucleotide sequence ID" value="NZ_CAMUOS010000002.1"/>
</dbReference>
<reference evidence="2 3" key="1">
    <citation type="submission" date="2018-06" db="EMBL/GenBank/DDBJ databases">
        <authorList>
            <consortium name="Pathogen Informatics"/>
            <person name="Doyle S."/>
        </authorList>
    </citation>
    <scope>NUCLEOTIDE SEQUENCE [LARGE SCALE GENOMIC DNA]</scope>
    <source>
        <strain evidence="2 3">NCTC13149</strain>
    </source>
</reference>
<feature type="signal peptide" evidence="1">
    <location>
        <begin position="1"/>
        <end position="20"/>
    </location>
</feature>
<gene>
    <name evidence="2" type="ORF">NCTC13149_00829</name>
</gene>